<dbReference type="Gene3D" id="1.20.5.1930">
    <property type="match status" value="1"/>
</dbReference>
<keyword evidence="8" id="KW-0902">Two-component regulatory system</keyword>
<dbReference type="Pfam" id="PF02518">
    <property type="entry name" value="HATPase_c"/>
    <property type="match status" value="1"/>
</dbReference>
<dbReference type="GO" id="GO:0016020">
    <property type="term" value="C:membrane"/>
    <property type="evidence" value="ECO:0007669"/>
    <property type="project" value="InterPro"/>
</dbReference>
<proteinExistence type="predicted"/>
<dbReference type="Pfam" id="PF07730">
    <property type="entry name" value="HisKA_3"/>
    <property type="match status" value="1"/>
</dbReference>
<dbReference type="InterPro" id="IPR050482">
    <property type="entry name" value="Sensor_HK_TwoCompSys"/>
</dbReference>
<dbReference type="SUPFAM" id="SSF55874">
    <property type="entry name" value="ATPase domain of HSP90 chaperone/DNA topoisomerase II/histidine kinase"/>
    <property type="match status" value="1"/>
</dbReference>
<dbReference type="CDD" id="cd16917">
    <property type="entry name" value="HATPase_UhpB-NarQ-NarX-like"/>
    <property type="match status" value="1"/>
</dbReference>
<evidence type="ECO:0000256" key="7">
    <source>
        <dbReference type="ARBA" id="ARBA00022840"/>
    </source>
</evidence>
<dbReference type="EMBL" id="AGEE01000030">
    <property type="protein sequence ID" value="EHO09766.1"/>
    <property type="molecule type" value="Genomic_DNA"/>
</dbReference>
<dbReference type="InterPro" id="IPR005467">
    <property type="entry name" value="His_kinase_dom"/>
</dbReference>
<keyword evidence="4" id="KW-0808">Transferase</keyword>
<evidence type="ECO:0000256" key="10">
    <source>
        <dbReference type="SAM" id="Phobius"/>
    </source>
</evidence>
<sequence length="659" mass="75631">MNLANPISKVTLLFIIISFFTFNQSKAQQQVSTTIDSLAKVYSKYVYSEPHKARKAAVTWLALSEEHDLEKEKARAYYSLGNLSSINGNYKESVEYALKTIELLEKLKMEQGLPAAYNLLSLSYKNLSLYSKAMESFMICIEKAKAVGDVLQEANAYQNIATLYIKKGMHDKAIESLKLANDLYKSIEDTDGVLTTLFNYGNILKEQKKFDEARTQYMTVLKYRQQEGNKMVEAYVKINLAQILVQEQKFKEAIPQLENTYSLLKELNYVTDMSIVLNDLGLCESKVGNTAKAIKYFEKALSISQERAILAYNADFFQNLGSLYADQKQYEKAYNYLHRSIIAQTKFTTIEKEKHLAGLQQQYETELKETKIKLLEKEQGLKEAELREVEQLVVRQKQLRNTFIIGFILVSILLIIFRYFYLQRLKVSQELQVELEKNANHKINEMVKDHKISMIERYQKGQEEERARLARELHDGIGSDLAGIKIAFEHYFSQQETQLQTKRLQEAINNACKDLRLLSHQLHPLAFSSIGFSSFLKEYVETVSQKNNLIIKTYFFPEAEINKLSDDVLAGVYRIVQELITNIIKHAKASSAEVQLTKHENHLNILVNDNGIGFTKVKRQGIGLRNISERLEKLKGSIEIDSNAKYGTSIAINIPIINK</sequence>
<dbReference type="Gene3D" id="3.30.565.10">
    <property type="entry name" value="Histidine kinase-like ATPase, C-terminal domain"/>
    <property type="match status" value="1"/>
</dbReference>
<reference evidence="13 14" key="1">
    <citation type="submission" date="2011-11" db="EMBL/GenBank/DDBJ databases">
        <title>The Genome Sequence of Myroides odoratimimus CIP 101113.</title>
        <authorList>
            <person name="Earl A."/>
            <person name="Ward D."/>
            <person name="Feldgarden M."/>
            <person name="Gevers D."/>
            <person name="Huys G."/>
            <person name="Young S.K."/>
            <person name="Zeng Q."/>
            <person name="Gargeya S."/>
            <person name="Fitzgerald M."/>
            <person name="Haas B."/>
            <person name="Abouelleil A."/>
            <person name="Alvarado L."/>
            <person name="Arachchi H.M."/>
            <person name="Berlin A."/>
            <person name="Brown A."/>
            <person name="Chapman S.B."/>
            <person name="Chen Z."/>
            <person name="Dunbar C."/>
            <person name="Freedman E."/>
            <person name="Gearin G."/>
            <person name="Goldberg J."/>
            <person name="Griggs A."/>
            <person name="Gujja S."/>
            <person name="Heiman D."/>
            <person name="Howarth C."/>
            <person name="Larson L."/>
            <person name="Lui A."/>
            <person name="MacDonald P.J.P."/>
            <person name="Montmayeur A."/>
            <person name="Murphy C."/>
            <person name="Neiman D."/>
            <person name="Pearson M."/>
            <person name="Priest M."/>
            <person name="Roberts A."/>
            <person name="Saif S."/>
            <person name="Shea T."/>
            <person name="Shenoy N."/>
            <person name="Sisk P."/>
            <person name="Stolte C."/>
            <person name="Sykes S."/>
            <person name="Wortman J."/>
            <person name="Nusbaum C."/>
            <person name="Birren B."/>
        </authorList>
    </citation>
    <scope>NUCLEOTIDE SEQUENCE [LARGE SCALE GENOMIC DNA]</scope>
    <source>
        <strain evidence="13 14">CIP 101113</strain>
    </source>
</reference>
<evidence type="ECO:0000313" key="13">
    <source>
        <dbReference type="EMBL" id="EHO09766.1"/>
    </source>
</evidence>
<keyword evidence="11" id="KW-0732">Signal</keyword>
<dbReference type="InterPro" id="IPR003594">
    <property type="entry name" value="HATPase_dom"/>
</dbReference>
<dbReference type="PANTHER" id="PTHR24421">
    <property type="entry name" value="NITRATE/NITRITE SENSOR PROTEIN NARX-RELATED"/>
    <property type="match status" value="1"/>
</dbReference>
<protein>
    <recommendedName>
        <fullName evidence="2">histidine kinase</fullName>
        <ecNumber evidence="2">2.7.13.3</ecNumber>
    </recommendedName>
</protein>
<dbReference type="SMART" id="SM00028">
    <property type="entry name" value="TPR"/>
    <property type="match status" value="7"/>
</dbReference>
<keyword evidence="9" id="KW-0802">TPR repeat</keyword>
<evidence type="ECO:0000313" key="14">
    <source>
        <dbReference type="Proteomes" id="UP000004834"/>
    </source>
</evidence>
<dbReference type="Pfam" id="PF13181">
    <property type="entry name" value="TPR_8"/>
    <property type="match status" value="2"/>
</dbReference>
<dbReference type="Gene3D" id="1.25.40.10">
    <property type="entry name" value="Tetratricopeptide repeat domain"/>
    <property type="match status" value="2"/>
</dbReference>
<feature type="repeat" description="TPR" evidence="9">
    <location>
        <begin position="274"/>
        <end position="307"/>
    </location>
</feature>
<feature type="signal peptide" evidence="11">
    <location>
        <begin position="1"/>
        <end position="27"/>
    </location>
</feature>
<dbReference type="SMART" id="SM00387">
    <property type="entry name" value="HATPase_c"/>
    <property type="match status" value="1"/>
</dbReference>
<dbReference type="InterPro" id="IPR011990">
    <property type="entry name" value="TPR-like_helical_dom_sf"/>
</dbReference>
<evidence type="ECO:0000256" key="11">
    <source>
        <dbReference type="SAM" id="SignalP"/>
    </source>
</evidence>
<feature type="domain" description="Histidine kinase" evidence="12">
    <location>
        <begin position="572"/>
        <end position="658"/>
    </location>
</feature>
<keyword evidence="10" id="KW-0812">Transmembrane</keyword>
<dbReference type="GO" id="GO:0005524">
    <property type="term" value="F:ATP binding"/>
    <property type="evidence" value="ECO:0007669"/>
    <property type="project" value="UniProtKB-KW"/>
</dbReference>
<feature type="transmembrane region" description="Helical" evidence="10">
    <location>
        <begin position="403"/>
        <end position="421"/>
    </location>
</feature>
<keyword evidence="6" id="KW-0418">Kinase</keyword>
<evidence type="ECO:0000259" key="12">
    <source>
        <dbReference type="PROSITE" id="PS50109"/>
    </source>
</evidence>
<evidence type="ECO:0000256" key="1">
    <source>
        <dbReference type="ARBA" id="ARBA00000085"/>
    </source>
</evidence>
<evidence type="ECO:0000256" key="6">
    <source>
        <dbReference type="ARBA" id="ARBA00022777"/>
    </source>
</evidence>
<feature type="chain" id="PRO_5043360160" description="histidine kinase" evidence="11">
    <location>
        <begin position="28"/>
        <end position="659"/>
    </location>
</feature>
<dbReference type="InterPro" id="IPR019734">
    <property type="entry name" value="TPR_rpt"/>
</dbReference>
<dbReference type="Proteomes" id="UP000004834">
    <property type="component" value="Unassembled WGS sequence"/>
</dbReference>
<organism evidence="13 14">
    <name type="scientific">Myroides odoratimimus CIP 101113</name>
    <dbReference type="NCBI Taxonomy" id="883154"/>
    <lineage>
        <taxon>Bacteria</taxon>
        <taxon>Pseudomonadati</taxon>
        <taxon>Bacteroidota</taxon>
        <taxon>Flavobacteriia</taxon>
        <taxon>Flavobacteriales</taxon>
        <taxon>Flavobacteriaceae</taxon>
        <taxon>Myroides</taxon>
    </lineage>
</organism>
<accession>A0AAV3F254</accession>
<feature type="repeat" description="TPR" evidence="9">
    <location>
        <begin position="314"/>
        <end position="347"/>
    </location>
</feature>
<evidence type="ECO:0000256" key="2">
    <source>
        <dbReference type="ARBA" id="ARBA00012438"/>
    </source>
</evidence>
<dbReference type="InterPro" id="IPR011712">
    <property type="entry name" value="Sig_transdc_His_kin_sub3_dim/P"/>
</dbReference>
<name>A0AAV3F254_9FLAO</name>
<dbReference type="RefSeq" id="WP_006263929.1">
    <property type="nucleotide sequence ID" value="NZ_JH590838.1"/>
</dbReference>
<dbReference type="Pfam" id="PF13424">
    <property type="entry name" value="TPR_12"/>
    <property type="match status" value="2"/>
</dbReference>
<keyword evidence="7" id="KW-0067">ATP-binding</keyword>
<dbReference type="GO" id="GO:0046983">
    <property type="term" value="F:protein dimerization activity"/>
    <property type="evidence" value="ECO:0007669"/>
    <property type="project" value="InterPro"/>
</dbReference>
<dbReference type="InterPro" id="IPR036890">
    <property type="entry name" value="HATPase_C_sf"/>
</dbReference>
<comment type="caution">
    <text evidence="13">The sequence shown here is derived from an EMBL/GenBank/DDBJ whole genome shotgun (WGS) entry which is preliminary data.</text>
</comment>
<dbReference type="PANTHER" id="PTHR24421:SF10">
    <property type="entry name" value="NITRATE_NITRITE SENSOR PROTEIN NARQ"/>
    <property type="match status" value="1"/>
</dbReference>
<keyword evidence="3" id="KW-0597">Phosphoprotein</keyword>
<keyword evidence="10" id="KW-1133">Transmembrane helix</keyword>
<evidence type="ECO:0000256" key="5">
    <source>
        <dbReference type="ARBA" id="ARBA00022741"/>
    </source>
</evidence>
<dbReference type="GO" id="GO:0000155">
    <property type="term" value="F:phosphorelay sensor kinase activity"/>
    <property type="evidence" value="ECO:0007669"/>
    <property type="project" value="InterPro"/>
</dbReference>
<evidence type="ECO:0000256" key="8">
    <source>
        <dbReference type="ARBA" id="ARBA00023012"/>
    </source>
</evidence>
<dbReference type="PROSITE" id="PS50005">
    <property type="entry name" value="TPR"/>
    <property type="match status" value="3"/>
</dbReference>
<evidence type="ECO:0000256" key="4">
    <source>
        <dbReference type="ARBA" id="ARBA00022679"/>
    </source>
</evidence>
<keyword evidence="5" id="KW-0547">Nucleotide-binding</keyword>
<dbReference type="PROSITE" id="PS50109">
    <property type="entry name" value="HIS_KIN"/>
    <property type="match status" value="1"/>
</dbReference>
<feature type="repeat" description="TPR" evidence="9">
    <location>
        <begin position="74"/>
        <end position="107"/>
    </location>
</feature>
<comment type="catalytic activity">
    <reaction evidence="1">
        <text>ATP + protein L-histidine = ADP + protein N-phospho-L-histidine.</text>
        <dbReference type="EC" id="2.7.13.3"/>
    </reaction>
</comment>
<dbReference type="SUPFAM" id="SSF48452">
    <property type="entry name" value="TPR-like"/>
    <property type="match status" value="2"/>
</dbReference>
<evidence type="ECO:0000256" key="3">
    <source>
        <dbReference type="ARBA" id="ARBA00022553"/>
    </source>
</evidence>
<dbReference type="EC" id="2.7.13.3" evidence="2"/>
<evidence type="ECO:0000256" key="9">
    <source>
        <dbReference type="PROSITE-ProRule" id="PRU00339"/>
    </source>
</evidence>
<gene>
    <name evidence="13" type="ORF">HMPREF9715_02319</name>
</gene>
<dbReference type="AlphaFoldDB" id="A0AAV3F254"/>
<keyword evidence="10" id="KW-0472">Membrane</keyword>